<evidence type="ECO:0000256" key="1">
    <source>
        <dbReference type="SAM" id="Phobius"/>
    </source>
</evidence>
<organism evidence="2 3">
    <name type="scientific">Faucicola osloensis</name>
    <name type="common">Moraxella osloensis</name>
    <dbReference type="NCBI Taxonomy" id="34062"/>
    <lineage>
        <taxon>Bacteria</taxon>
        <taxon>Pseudomonadati</taxon>
        <taxon>Pseudomonadota</taxon>
        <taxon>Gammaproteobacteria</taxon>
        <taxon>Moraxellales</taxon>
        <taxon>Moraxellaceae</taxon>
        <taxon>Faucicola</taxon>
    </lineage>
</organism>
<evidence type="ECO:0000313" key="2">
    <source>
        <dbReference type="EMBL" id="ATR77958.1"/>
    </source>
</evidence>
<name>A0A2D2LSE8_FAUOS</name>
<feature type="transmembrane region" description="Helical" evidence="1">
    <location>
        <begin position="26"/>
        <end position="44"/>
    </location>
</feature>
<reference evidence="3" key="1">
    <citation type="submission" date="2017-11" db="EMBL/GenBank/DDBJ databases">
        <title>Complete genome sequence of Moraxella osloensis NP7 isolated from human skin.</title>
        <authorList>
            <person name="Lee K."/>
            <person name="Lim J.Y."/>
            <person name="Hwang I."/>
        </authorList>
    </citation>
    <scope>NUCLEOTIDE SEQUENCE [LARGE SCALE GENOMIC DNA]</scope>
    <source>
        <strain evidence="3">NP7</strain>
    </source>
</reference>
<accession>A0A2D2LSE8</accession>
<evidence type="ECO:0000313" key="3">
    <source>
        <dbReference type="Proteomes" id="UP000229340"/>
    </source>
</evidence>
<dbReference type="Proteomes" id="UP000229340">
    <property type="component" value="Chromosome"/>
</dbReference>
<sequence length="68" mass="8159">MDINQSIFNYSEGFIYFCQYRNFENCKNFVVGFGLLTLQVAFYFPKKNNFGKMKWLIVSIFLTFIFLV</sequence>
<protein>
    <submittedName>
        <fullName evidence="2">Uncharacterized protein</fullName>
    </submittedName>
</protein>
<gene>
    <name evidence="2" type="ORF">NP7_00845</name>
</gene>
<dbReference type="EMBL" id="CP024443">
    <property type="protein sequence ID" value="ATR77958.1"/>
    <property type="molecule type" value="Genomic_DNA"/>
</dbReference>
<dbReference type="AlphaFoldDB" id="A0A2D2LSE8"/>
<keyword evidence="1" id="KW-0812">Transmembrane</keyword>
<keyword evidence="1" id="KW-0472">Membrane</keyword>
<proteinExistence type="predicted"/>
<keyword evidence="1" id="KW-1133">Transmembrane helix</keyword>